<dbReference type="Proteomes" id="UP001530315">
    <property type="component" value="Unassembled WGS sequence"/>
</dbReference>
<feature type="domain" description="PPM-type phosphatase" evidence="2">
    <location>
        <begin position="10"/>
        <end position="341"/>
    </location>
</feature>
<dbReference type="SUPFAM" id="SSF81606">
    <property type="entry name" value="PP2C-like"/>
    <property type="match status" value="1"/>
</dbReference>
<dbReference type="EMBL" id="JALLAZ020001411">
    <property type="protein sequence ID" value="KAL3775454.1"/>
    <property type="molecule type" value="Genomic_DNA"/>
</dbReference>
<dbReference type="CDD" id="cd00143">
    <property type="entry name" value="PP2Cc"/>
    <property type="match status" value="1"/>
</dbReference>
<gene>
    <name evidence="3" type="ORF">ACHAW5_005020</name>
</gene>
<dbReference type="Gene3D" id="3.60.40.10">
    <property type="entry name" value="PPM-type phosphatase domain"/>
    <property type="match status" value="1"/>
</dbReference>
<dbReference type="PANTHER" id="PTHR47992">
    <property type="entry name" value="PROTEIN PHOSPHATASE"/>
    <property type="match status" value="1"/>
</dbReference>
<feature type="compositionally biased region" description="Basic and acidic residues" evidence="1">
    <location>
        <begin position="199"/>
        <end position="212"/>
    </location>
</feature>
<comment type="caution">
    <text evidence="3">The sequence shown here is derived from an EMBL/GenBank/DDBJ whole genome shotgun (WGS) entry which is preliminary data.</text>
</comment>
<evidence type="ECO:0000256" key="1">
    <source>
        <dbReference type="SAM" id="MobiDB-lite"/>
    </source>
</evidence>
<name>A0ABD3NIU6_9STRA</name>
<keyword evidence="4" id="KW-1185">Reference proteome</keyword>
<dbReference type="InterPro" id="IPR036457">
    <property type="entry name" value="PPM-type-like_dom_sf"/>
</dbReference>
<organism evidence="3 4">
    <name type="scientific">Stephanodiscus triporus</name>
    <dbReference type="NCBI Taxonomy" id="2934178"/>
    <lineage>
        <taxon>Eukaryota</taxon>
        <taxon>Sar</taxon>
        <taxon>Stramenopiles</taxon>
        <taxon>Ochrophyta</taxon>
        <taxon>Bacillariophyta</taxon>
        <taxon>Coscinodiscophyceae</taxon>
        <taxon>Thalassiosirophycidae</taxon>
        <taxon>Stephanodiscales</taxon>
        <taxon>Stephanodiscaceae</taxon>
        <taxon>Stephanodiscus</taxon>
    </lineage>
</organism>
<dbReference type="AlphaFoldDB" id="A0ABD3NIU6"/>
<accession>A0ABD3NIU6</accession>
<protein>
    <recommendedName>
        <fullName evidence="2">PPM-type phosphatase domain-containing protein</fullName>
    </recommendedName>
</protein>
<dbReference type="PROSITE" id="PS51746">
    <property type="entry name" value="PPM_2"/>
    <property type="match status" value="1"/>
</dbReference>
<evidence type="ECO:0000313" key="3">
    <source>
        <dbReference type="EMBL" id="KAL3775454.1"/>
    </source>
</evidence>
<proteinExistence type="predicted"/>
<feature type="region of interest" description="Disordered" evidence="1">
    <location>
        <begin position="175"/>
        <end position="215"/>
    </location>
</feature>
<feature type="compositionally biased region" description="Gly residues" evidence="1">
    <location>
        <begin position="177"/>
        <end position="191"/>
    </location>
</feature>
<dbReference type="InterPro" id="IPR015655">
    <property type="entry name" value="PP2C"/>
</dbReference>
<evidence type="ECO:0000259" key="2">
    <source>
        <dbReference type="PROSITE" id="PS51746"/>
    </source>
</evidence>
<dbReference type="Pfam" id="PF00481">
    <property type="entry name" value="PP2C"/>
    <property type="match status" value="1"/>
</dbReference>
<dbReference type="InterPro" id="IPR001932">
    <property type="entry name" value="PPM-type_phosphatase-like_dom"/>
</dbReference>
<feature type="region of interest" description="Disordered" evidence="1">
    <location>
        <begin position="1"/>
        <end position="28"/>
    </location>
</feature>
<sequence>MPAKKIVVTDVVASSSQGGRPRQEDRFYARTRIPVGGSGSGSASSSSSSSLSSTVSFFGIWDGTVCPLAADYVHSRCCSHHLNAPSFRAVVDRLLLLDRERDGVDVDVAGGEELGEALRSVVNEAYASTDADLLAECRRLGNHYSSTTSVTAIVAGGLVAIGNLGDSPLFLVRRRGSGSGGGGTRGGGGAALTGSQVTTDHKPDQPAERARIESSGGSVQYLHRHNYKPFIRGGDFDRRKATGESAMQLQYSRAFGGKDLKPYGLSATPSVAIVPLDGLEGMILCSDGISDVASPDDAASIVASAWSRGEDAAARLVSWGVSRRAAIGMDADNCTAMVVSFGYEGGGGGEGEGASSSLLLQSADFPGNCTQ</sequence>
<evidence type="ECO:0000313" key="4">
    <source>
        <dbReference type="Proteomes" id="UP001530315"/>
    </source>
</evidence>
<dbReference type="SMART" id="SM00332">
    <property type="entry name" value="PP2Cc"/>
    <property type="match status" value="1"/>
</dbReference>
<reference evidence="3 4" key="1">
    <citation type="submission" date="2024-10" db="EMBL/GenBank/DDBJ databases">
        <title>Updated reference genomes for cyclostephanoid diatoms.</title>
        <authorList>
            <person name="Roberts W.R."/>
            <person name="Alverson A.J."/>
        </authorList>
    </citation>
    <scope>NUCLEOTIDE SEQUENCE [LARGE SCALE GENOMIC DNA]</scope>
    <source>
        <strain evidence="3 4">AJA276-08</strain>
    </source>
</reference>